<dbReference type="Gene3D" id="3.40.630.30">
    <property type="match status" value="1"/>
</dbReference>
<dbReference type="PANTHER" id="PTHR43072">
    <property type="entry name" value="N-ACETYLTRANSFERASE"/>
    <property type="match status" value="1"/>
</dbReference>
<evidence type="ECO:0000256" key="2">
    <source>
        <dbReference type="ARBA" id="ARBA00023315"/>
    </source>
</evidence>
<dbReference type="Proteomes" id="UP000193040">
    <property type="component" value="Unassembled WGS sequence"/>
</dbReference>
<keyword evidence="5" id="KW-1185">Reference proteome</keyword>
<evidence type="ECO:0000313" key="5">
    <source>
        <dbReference type="Proteomes" id="UP000193040"/>
    </source>
</evidence>
<dbReference type="EMBL" id="MZZM01000005">
    <property type="protein sequence ID" value="ORJ64080.1"/>
    <property type="molecule type" value="Genomic_DNA"/>
</dbReference>
<gene>
    <name evidence="4" type="ORF">B5M45_02395</name>
</gene>
<dbReference type="CDD" id="cd04301">
    <property type="entry name" value="NAT_SF"/>
    <property type="match status" value="1"/>
</dbReference>
<evidence type="ECO:0000259" key="3">
    <source>
        <dbReference type="PROSITE" id="PS51186"/>
    </source>
</evidence>
<evidence type="ECO:0000256" key="1">
    <source>
        <dbReference type="ARBA" id="ARBA00022679"/>
    </source>
</evidence>
<keyword evidence="1 4" id="KW-0808">Transferase</keyword>
<organism evidence="4 5">
    <name type="scientific">Mycobacterium simiae</name>
    <name type="common">Mycobacterium habana</name>
    <dbReference type="NCBI Taxonomy" id="1784"/>
    <lineage>
        <taxon>Bacteria</taxon>
        <taxon>Bacillati</taxon>
        <taxon>Actinomycetota</taxon>
        <taxon>Actinomycetes</taxon>
        <taxon>Mycobacteriales</taxon>
        <taxon>Mycobacteriaceae</taxon>
        <taxon>Mycobacterium</taxon>
        <taxon>Mycobacterium simiae complex</taxon>
    </lineage>
</organism>
<dbReference type="GO" id="GO:0016747">
    <property type="term" value="F:acyltransferase activity, transferring groups other than amino-acyl groups"/>
    <property type="evidence" value="ECO:0007669"/>
    <property type="project" value="InterPro"/>
</dbReference>
<reference evidence="4 5" key="1">
    <citation type="submission" date="2017-03" db="EMBL/GenBank/DDBJ databases">
        <title>Genomic insights into Mycobacterium simiae human colonization.</title>
        <authorList>
            <person name="Steffani J.L."/>
            <person name="Brunck M.E."/>
            <person name="Cruz E."/>
            <person name="Montiel R."/>
            <person name="Barona F."/>
        </authorList>
    </citation>
    <scope>NUCLEOTIDE SEQUENCE [LARGE SCALE GENOMIC DNA]</scope>
    <source>
        <strain evidence="4 5">MsiGto</strain>
    </source>
</reference>
<accession>A0A1X0YG41</accession>
<comment type="caution">
    <text evidence="4">The sequence shown here is derived from an EMBL/GenBank/DDBJ whole genome shotgun (WGS) entry which is preliminary data.</text>
</comment>
<dbReference type="PROSITE" id="PS51186">
    <property type="entry name" value="GNAT"/>
    <property type="match status" value="1"/>
</dbReference>
<feature type="domain" description="N-acetyltransferase" evidence="3">
    <location>
        <begin position="9"/>
        <end position="170"/>
    </location>
</feature>
<dbReference type="STRING" id="1784.VC42_04840"/>
<dbReference type="InterPro" id="IPR000182">
    <property type="entry name" value="GNAT_dom"/>
</dbReference>
<sequence length="182" mass="20549">MRDMQTISGTVRTAAPHDAASCVAIYRPYVEDTTISWEFEAPSPDEMARRIASAQKAHEWLVLEDDDQVIGFAYGHALISLPSFQWSCETGIYISRHHHRAGCGRVLYTELLNRLAARGYRRAFAGITQPNEASNAFHRSFGFQDVGAYRRVYFKHDRWHDVAWMQVDLGPTEAPNPPAPVG</sequence>
<dbReference type="SUPFAM" id="SSF55729">
    <property type="entry name" value="Acyl-CoA N-acyltransferases (Nat)"/>
    <property type="match status" value="1"/>
</dbReference>
<dbReference type="PANTHER" id="PTHR43072:SF23">
    <property type="entry name" value="UPF0039 PROTEIN C11D3.02C"/>
    <property type="match status" value="1"/>
</dbReference>
<dbReference type="InterPro" id="IPR016181">
    <property type="entry name" value="Acyl_CoA_acyltransferase"/>
</dbReference>
<proteinExistence type="predicted"/>
<keyword evidence="2" id="KW-0012">Acyltransferase</keyword>
<evidence type="ECO:0000313" key="4">
    <source>
        <dbReference type="EMBL" id="ORJ64080.1"/>
    </source>
</evidence>
<dbReference type="AlphaFoldDB" id="A0A1X0YG41"/>
<protein>
    <submittedName>
        <fullName evidence="4">GNAT family N-acetyltransferase</fullName>
    </submittedName>
</protein>
<dbReference type="Pfam" id="PF13420">
    <property type="entry name" value="Acetyltransf_4"/>
    <property type="match status" value="1"/>
</dbReference>
<name>A0A1X0YG41_MYCSI</name>